<sequence length="101" mass="11481">MWVSNNTTKFWPIGSIQTLHRILIQVFPHVLCPFSRGRLSYHKKVKSITKNLPTIIRVRGGWGVIGHVWWGTQKLSSKSKDGIMAETGPPSLRWVFGLSLL</sequence>
<dbReference type="AlphaFoldDB" id="A0A5D2LZL8"/>
<evidence type="ECO:0000313" key="2">
    <source>
        <dbReference type="Proteomes" id="UP000322667"/>
    </source>
</evidence>
<reference evidence="1 2" key="1">
    <citation type="submission" date="2019-07" db="EMBL/GenBank/DDBJ databases">
        <title>WGS assembly of Gossypium tomentosum.</title>
        <authorList>
            <person name="Chen Z.J."/>
            <person name="Sreedasyam A."/>
            <person name="Ando A."/>
            <person name="Song Q."/>
            <person name="De L."/>
            <person name="Hulse-Kemp A."/>
            <person name="Ding M."/>
            <person name="Ye W."/>
            <person name="Kirkbride R."/>
            <person name="Jenkins J."/>
            <person name="Plott C."/>
            <person name="Lovell J."/>
            <person name="Lin Y.-M."/>
            <person name="Vaughn R."/>
            <person name="Liu B."/>
            <person name="Li W."/>
            <person name="Simpson S."/>
            <person name="Scheffler B."/>
            <person name="Saski C."/>
            <person name="Grover C."/>
            <person name="Hu G."/>
            <person name="Conover J."/>
            <person name="Carlson J."/>
            <person name="Shu S."/>
            <person name="Boston L."/>
            <person name="Williams M."/>
            <person name="Peterson D."/>
            <person name="Mcgee K."/>
            <person name="Jones D."/>
            <person name="Wendel J."/>
            <person name="Stelly D."/>
            <person name="Grimwood J."/>
            <person name="Schmutz J."/>
        </authorList>
    </citation>
    <scope>NUCLEOTIDE SEQUENCE [LARGE SCALE GENOMIC DNA]</scope>
    <source>
        <strain evidence="1">7179.01</strain>
    </source>
</reference>
<dbReference type="EMBL" id="CM017624">
    <property type="protein sequence ID" value="TYH84514.1"/>
    <property type="molecule type" value="Genomic_DNA"/>
</dbReference>
<accession>A0A5D2LZL8</accession>
<gene>
    <name evidence="1" type="ORF">ES332_D02G202200v1</name>
</gene>
<keyword evidence="2" id="KW-1185">Reference proteome</keyword>
<protein>
    <submittedName>
        <fullName evidence="1">Uncharacterized protein</fullName>
    </submittedName>
</protein>
<proteinExistence type="predicted"/>
<dbReference type="Proteomes" id="UP000322667">
    <property type="component" value="Chromosome D02"/>
</dbReference>
<name>A0A5D2LZL8_GOSTO</name>
<organism evidence="1 2">
    <name type="scientific">Gossypium tomentosum</name>
    <name type="common">Hawaiian cotton</name>
    <name type="synonym">Gossypium sandvicense</name>
    <dbReference type="NCBI Taxonomy" id="34277"/>
    <lineage>
        <taxon>Eukaryota</taxon>
        <taxon>Viridiplantae</taxon>
        <taxon>Streptophyta</taxon>
        <taxon>Embryophyta</taxon>
        <taxon>Tracheophyta</taxon>
        <taxon>Spermatophyta</taxon>
        <taxon>Magnoliopsida</taxon>
        <taxon>eudicotyledons</taxon>
        <taxon>Gunneridae</taxon>
        <taxon>Pentapetalae</taxon>
        <taxon>rosids</taxon>
        <taxon>malvids</taxon>
        <taxon>Malvales</taxon>
        <taxon>Malvaceae</taxon>
        <taxon>Malvoideae</taxon>
        <taxon>Gossypium</taxon>
    </lineage>
</organism>
<evidence type="ECO:0000313" key="1">
    <source>
        <dbReference type="EMBL" id="TYH84514.1"/>
    </source>
</evidence>